<dbReference type="Proteomes" id="UP000008141">
    <property type="component" value="Unassembled WGS sequence"/>
</dbReference>
<dbReference type="OrthoDB" id="552437at2759"/>
<keyword evidence="1" id="KW-0732">Signal</keyword>
<dbReference type="AlphaFoldDB" id="E1ZTB8"/>
<proteinExistence type="predicted"/>
<dbReference type="Gene3D" id="4.10.70.10">
    <property type="entry name" value="Disintegrin domain"/>
    <property type="match status" value="7"/>
</dbReference>
<evidence type="ECO:0000259" key="2">
    <source>
        <dbReference type="SMART" id="SM00050"/>
    </source>
</evidence>
<accession>E1ZTB8</accession>
<feature type="chain" id="PRO_5003156081" description="Disintegrin domain-containing protein" evidence="1">
    <location>
        <begin position="21"/>
        <end position="556"/>
    </location>
</feature>
<dbReference type="KEGG" id="cvr:CHLNCDRAFT_141666"/>
<dbReference type="STRING" id="554065.E1ZTB8"/>
<organism evidence="4">
    <name type="scientific">Chlorella variabilis</name>
    <name type="common">Green alga</name>
    <dbReference type="NCBI Taxonomy" id="554065"/>
    <lineage>
        <taxon>Eukaryota</taxon>
        <taxon>Viridiplantae</taxon>
        <taxon>Chlorophyta</taxon>
        <taxon>core chlorophytes</taxon>
        <taxon>Trebouxiophyceae</taxon>
        <taxon>Chlorellales</taxon>
        <taxon>Chlorellaceae</taxon>
        <taxon>Chlorella clade</taxon>
        <taxon>Chlorella</taxon>
    </lineage>
</organism>
<dbReference type="SUPFAM" id="SSF57552">
    <property type="entry name" value="Blood coagulation inhibitor (disintegrin)"/>
    <property type="match status" value="7"/>
</dbReference>
<evidence type="ECO:0000256" key="1">
    <source>
        <dbReference type="SAM" id="SignalP"/>
    </source>
</evidence>
<dbReference type="InParanoid" id="E1ZTB8"/>
<gene>
    <name evidence="3" type="ORF">CHLNCDRAFT_141666</name>
</gene>
<sequence length="556" mass="57012">MRLHLASLALLLACATCASAAPRPFNALGMGRRLQATSLTCANLTTCVTATQTCTPGSPTKTVTVSLGCKSGDTWSWMCCRDAGCDLVANSCKASNAGATEDLVNDNCEELRAATYTLATAATSLTLQIHDGQLTGSIACGGGAKGKDKLCCGGDEACTHTITLTACRDPPVSTAECTTSANCAGRTDLNTACGVAACNTTSGKCYSNPVPKAGTTCRASAGACDEPETCDGLSPTCPEDAFTPATTECRASAGVCDVAENCPGDAAACPTDVFKPATTECRASAGVCDVAENCPGDAAACPTDVFKPATTECRASAGVCDVAENCPGDAAACPTDVFKPATTECRASAGVCDVAENCPGNVAACPTDVFKPATTECRASAGVCDEAENCPGNAATCPEDAFKPATHTCRAAVNACDKAELCTGSSVSCPDDKVLRDRAKGFKCGKTCFFCGIPEELTFEQKKNDLTKPTKTTTGLGSCNMGACEDFIFLPASSPYCTGCVQTTCPPNLAGKRQGLSNIEHAQCISSDATNWRWNCVNKQEGTFTGEVCPQRSWYA</sequence>
<dbReference type="EMBL" id="GL433871">
    <property type="protein sequence ID" value="EFN50871.1"/>
    <property type="molecule type" value="Genomic_DNA"/>
</dbReference>
<feature type="signal peptide" evidence="1">
    <location>
        <begin position="1"/>
        <end position="20"/>
    </location>
</feature>
<name>E1ZTB8_CHLVA</name>
<evidence type="ECO:0000313" key="4">
    <source>
        <dbReference type="Proteomes" id="UP000008141"/>
    </source>
</evidence>
<dbReference type="InterPro" id="IPR001762">
    <property type="entry name" value="Disintegrin_dom"/>
</dbReference>
<evidence type="ECO:0000313" key="3">
    <source>
        <dbReference type="EMBL" id="EFN50871.1"/>
    </source>
</evidence>
<dbReference type="PANTHER" id="PTHR11905:SF159">
    <property type="entry name" value="ADAM METALLOPROTEASE"/>
    <property type="match status" value="1"/>
</dbReference>
<dbReference type="OMA" id="DCYNQLD"/>
<dbReference type="GeneID" id="17350356"/>
<dbReference type="SMART" id="SM00050">
    <property type="entry name" value="DISIN"/>
    <property type="match status" value="1"/>
</dbReference>
<dbReference type="RefSeq" id="XP_005842973.1">
    <property type="nucleotide sequence ID" value="XM_005842911.1"/>
</dbReference>
<protein>
    <recommendedName>
        <fullName evidence="2">Disintegrin domain-containing protein</fullName>
    </recommendedName>
</protein>
<keyword evidence="4" id="KW-1185">Reference proteome</keyword>
<dbReference type="InterPro" id="IPR036436">
    <property type="entry name" value="Disintegrin_dom_sf"/>
</dbReference>
<reference evidence="3 4" key="1">
    <citation type="journal article" date="2010" name="Plant Cell">
        <title>The Chlorella variabilis NC64A genome reveals adaptation to photosymbiosis, coevolution with viruses, and cryptic sex.</title>
        <authorList>
            <person name="Blanc G."/>
            <person name="Duncan G."/>
            <person name="Agarkova I."/>
            <person name="Borodovsky M."/>
            <person name="Gurnon J."/>
            <person name="Kuo A."/>
            <person name="Lindquist E."/>
            <person name="Lucas S."/>
            <person name="Pangilinan J."/>
            <person name="Polle J."/>
            <person name="Salamov A."/>
            <person name="Terry A."/>
            <person name="Yamada T."/>
            <person name="Dunigan D.D."/>
            <person name="Grigoriev I.V."/>
            <person name="Claverie J.M."/>
            <person name="Van Etten J.L."/>
        </authorList>
    </citation>
    <scope>NUCLEOTIDE SEQUENCE [LARGE SCALE GENOMIC DNA]</scope>
    <source>
        <strain evidence="3 4">NC64A</strain>
    </source>
</reference>
<dbReference type="PANTHER" id="PTHR11905">
    <property type="entry name" value="ADAM A DISINTEGRIN AND METALLOPROTEASE DOMAIN"/>
    <property type="match status" value="1"/>
</dbReference>
<dbReference type="eggNOG" id="ENOG502SQGG">
    <property type="taxonomic scope" value="Eukaryota"/>
</dbReference>
<feature type="domain" description="Disintegrin" evidence="2">
    <location>
        <begin position="193"/>
        <end position="275"/>
    </location>
</feature>